<gene>
    <name evidence="3" type="ORF">GSMUA_181270.1</name>
</gene>
<evidence type="ECO:0000313" key="4">
    <source>
        <dbReference type="EnsemblPlants" id="Ma06_p35090.1"/>
    </source>
</evidence>
<dbReference type="GO" id="GO:0016597">
    <property type="term" value="F:amino acid binding"/>
    <property type="evidence" value="ECO:0007669"/>
    <property type="project" value="UniProtKB-UniRule"/>
</dbReference>
<dbReference type="PANTHER" id="PTHR31096">
    <property type="entry name" value="ACT DOMAIN-CONTAINING PROTEIN ACR4-RELATED"/>
    <property type="match status" value="1"/>
</dbReference>
<evidence type="ECO:0000313" key="3">
    <source>
        <dbReference type="EMBL" id="CAG1848332.1"/>
    </source>
</evidence>
<dbReference type="InParanoid" id="A0A804JNW3"/>
<comment type="function">
    <text evidence="2">Binds amino acids.</text>
</comment>
<sequence>MKRLKKADLKIDNSLIPSYTLLQIHCVDQKGLLYDIMRTLKDYKIWIAYGRSMSDMKGSREV</sequence>
<evidence type="ECO:0000313" key="5">
    <source>
        <dbReference type="Proteomes" id="UP000012960"/>
    </source>
</evidence>
<protein>
    <recommendedName>
        <fullName evidence="2">ACT domain-containing protein ACR</fullName>
    </recommendedName>
    <alternativeName>
        <fullName evidence="2">Protein ACT DOMAIN REPEATS</fullName>
    </alternativeName>
</protein>
<evidence type="ECO:0000256" key="1">
    <source>
        <dbReference type="ARBA" id="ARBA00022737"/>
    </source>
</evidence>
<dbReference type="PANTHER" id="PTHR31096:SF65">
    <property type="entry name" value="ACT DOMAIN-CONTAINING PROTEIN ACR9"/>
    <property type="match status" value="1"/>
</dbReference>
<keyword evidence="1 2" id="KW-0677">Repeat</keyword>
<dbReference type="Pfam" id="PF24931">
    <property type="entry name" value="ACT_ACR9_3rd"/>
    <property type="match status" value="1"/>
</dbReference>
<dbReference type="Proteomes" id="UP000012960">
    <property type="component" value="Unplaced"/>
</dbReference>
<organism evidence="4 5">
    <name type="scientific">Musa acuminata subsp. malaccensis</name>
    <name type="common">Wild banana</name>
    <name type="synonym">Musa malaccensis</name>
    <dbReference type="NCBI Taxonomy" id="214687"/>
    <lineage>
        <taxon>Eukaryota</taxon>
        <taxon>Viridiplantae</taxon>
        <taxon>Streptophyta</taxon>
        <taxon>Embryophyta</taxon>
        <taxon>Tracheophyta</taxon>
        <taxon>Spermatophyta</taxon>
        <taxon>Magnoliopsida</taxon>
        <taxon>Liliopsida</taxon>
        <taxon>Zingiberales</taxon>
        <taxon>Musaceae</taxon>
        <taxon>Musa</taxon>
    </lineage>
</organism>
<dbReference type="EnsemblPlants" id="Ma06_t35090.1">
    <property type="protein sequence ID" value="Ma06_p35090.1"/>
    <property type="gene ID" value="Ma06_g35090"/>
</dbReference>
<proteinExistence type="predicted"/>
<evidence type="ECO:0000256" key="2">
    <source>
        <dbReference type="RuleBase" id="RU369043"/>
    </source>
</evidence>
<dbReference type="EMBL" id="HG996471">
    <property type="protein sequence ID" value="CAG1848332.1"/>
    <property type="molecule type" value="Genomic_DNA"/>
</dbReference>
<dbReference type="Gramene" id="Ma06_t35090.1">
    <property type="protein sequence ID" value="Ma06_p35090.1"/>
    <property type="gene ID" value="Ma06_g35090"/>
</dbReference>
<reference evidence="3" key="1">
    <citation type="submission" date="2021-03" db="EMBL/GenBank/DDBJ databases">
        <authorList>
            <consortium name="Genoscope - CEA"/>
            <person name="William W."/>
        </authorList>
    </citation>
    <scope>NUCLEOTIDE SEQUENCE</scope>
    <source>
        <strain evidence="3">Doubled-haploid Pahang</strain>
    </source>
</reference>
<reference evidence="4" key="2">
    <citation type="submission" date="2021-05" db="UniProtKB">
        <authorList>
            <consortium name="EnsemblPlants"/>
        </authorList>
    </citation>
    <scope>IDENTIFICATION</scope>
    <source>
        <strain evidence="4">subsp. malaccensis</strain>
    </source>
</reference>
<dbReference type="AlphaFoldDB" id="A0A804JNW3"/>
<dbReference type="InterPro" id="IPR040217">
    <property type="entry name" value="ACR1-12"/>
</dbReference>
<accession>A0A804JNW3</accession>
<name>A0A804JNW3_MUSAM</name>
<keyword evidence="5" id="KW-1185">Reference proteome</keyword>